<reference evidence="1 2" key="1">
    <citation type="journal article" date="2022" name="DNA Res.">
        <title>Chromosomal-level genome assembly of the orchid tree Bauhinia variegata (Leguminosae; Cercidoideae) supports the allotetraploid origin hypothesis of Bauhinia.</title>
        <authorList>
            <person name="Zhong Y."/>
            <person name="Chen Y."/>
            <person name="Zheng D."/>
            <person name="Pang J."/>
            <person name="Liu Y."/>
            <person name="Luo S."/>
            <person name="Meng S."/>
            <person name="Qian L."/>
            <person name="Wei D."/>
            <person name="Dai S."/>
            <person name="Zhou R."/>
        </authorList>
    </citation>
    <scope>NUCLEOTIDE SEQUENCE [LARGE SCALE GENOMIC DNA]</scope>
    <source>
        <strain evidence="1">BV-YZ2020</strain>
    </source>
</reference>
<evidence type="ECO:0000313" key="2">
    <source>
        <dbReference type="Proteomes" id="UP000828941"/>
    </source>
</evidence>
<comment type="caution">
    <text evidence="1">The sequence shown here is derived from an EMBL/GenBank/DDBJ whole genome shotgun (WGS) entry which is preliminary data.</text>
</comment>
<sequence>MAMAGHALAEAYVLRKLHEVKKEAEEEERTKTEKTGYEAKPSSGCFLWLSKSEHRRRSAREFDPQNFRGKFGKFPVLTFRESFCLFELRRQQLLLLRG</sequence>
<evidence type="ECO:0000313" key="1">
    <source>
        <dbReference type="EMBL" id="KAI4337740.1"/>
    </source>
</evidence>
<proteinExistence type="predicted"/>
<name>A0ACB9NNL3_BAUVA</name>
<protein>
    <submittedName>
        <fullName evidence="1">Uncharacterized protein</fullName>
    </submittedName>
</protein>
<organism evidence="1 2">
    <name type="scientific">Bauhinia variegata</name>
    <name type="common">Purple orchid tree</name>
    <name type="synonym">Phanera variegata</name>
    <dbReference type="NCBI Taxonomy" id="167791"/>
    <lineage>
        <taxon>Eukaryota</taxon>
        <taxon>Viridiplantae</taxon>
        <taxon>Streptophyta</taxon>
        <taxon>Embryophyta</taxon>
        <taxon>Tracheophyta</taxon>
        <taxon>Spermatophyta</taxon>
        <taxon>Magnoliopsida</taxon>
        <taxon>eudicotyledons</taxon>
        <taxon>Gunneridae</taxon>
        <taxon>Pentapetalae</taxon>
        <taxon>rosids</taxon>
        <taxon>fabids</taxon>
        <taxon>Fabales</taxon>
        <taxon>Fabaceae</taxon>
        <taxon>Cercidoideae</taxon>
        <taxon>Cercideae</taxon>
        <taxon>Bauhiniinae</taxon>
        <taxon>Bauhinia</taxon>
    </lineage>
</organism>
<gene>
    <name evidence="1" type="ORF">L6164_016118</name>
</gene>
<dbReference type="EMBL" id="CM039431">
    <property type="protein sequence ID" value="KAI4337740.1"/>
    <property type="molecule type" value="Genomic_DNA"/>
</dbReference>
<dbReference type="Proteomes" id="UP000828941">
    <property type="component" value="Chromosome 6"/>
</dbReference>
<keyword evidence="2" id="KW-1185">Reference proteome</keyword>
<accession>A0ACB9NNL3</accession>